<evidence type="ECO:0000313" key="8">
    <source>
        <dbReference type="Proteomes" id="UP000183410"/>
    </source>
</evidence>
<evidence type="ECO:0000256" key="2">
    <source>
        <dbReference type="ARBA" id="ARBA00022741"/>
    </source>
</evidence>
<evidence type="ECO:0000256" key="3">
    <source>
        <dbReference type="ARBA" id="ARBA00022840"/>
    </source>
</evidence>
<sequence>MAIMTDNEKSQIKAEKQRVRADATKARDRLSKLDRTSWSGLACSALSAWLEEHQEQREIMCYVPFRSELDLWPLMEWSWSTGREVIVPRCHPLDRSMTLYRLQSPADLMEGAYGIREPDPAKCEELPQEHVPGIIIVPGIRFDRKGGRMGYGGGYYDRFAERAGEAGKRVIWIGAAFEAQVAEQVPMQEHDLKMNGIVTESGIHFI</sequence>
<dbReference type="AlphaFoldDB" id="A0A1I2EWZ1"/>
<dbReference type="EC" id="6.3.3.2" evidence="5"/>
<dbReference type="PANTHER" id="PTHR23407:SF1">
    <property type="entry name" value="5-FORMYLTETRAHYDROFOLATE CYCLO-LIGASE"/>
    <property type="match status" value="1"/>
</dbReference>
<accession>A0A1I2EWZ1</accession>
<organism evidence="7 8">
    <name type="scientific">Paenibacillus algorifonticola</name>
    <dbReference type="NCBI Taxonomy" id="684063"/>
    <lineage>
        <taxon>Bacteria</taxon>
        <taxon>Bacillati</taxon>
        <taxon>Bacillota</taxon>
        <taxon>Bacilli</taxon>
        <taxon>Bacillales</taxon>
        <taxon>Paenibacillaceae</taxon>
        <taxon>Paenibacillus</taxon>
    </lineage>
</organism>
<dbReference type="Gene3D" id="3.40.50.10420">
    <property type="entry name" value="NagB/RpiA/CoA transferase-like"/>
    <property type="match status" value="1"/>
</dbReference>
<dbReference type="InterPro" id="IPR002698">
    <property type="entry name" value="FTHF_cligase"/>
</dbReference>
<protein>
    <recommendedName>
        <fullName evidence="5">5-formyltetrahydrofolate cyclo-ligase</fullName>
        <ecNumber evidence="5">6.3.3.2</ecNumber>
    </recommendedName>
</protein>
<keyword evidence="5" id="KW-0479">Metal-binding</keyword>
<dbReference type="InterPro" id="IPR037171">
    <property type="entry name" value="NagB/RpiA_transferase-like"/>
</dbReference>
<evidence type="ECO:0000313" key="7">
    <source>
        <dbReference type="EMBL" id="SFE96968.1"/>
    </source>
</evidence>
<dbReference type="Pfam" id="PF01812">
    <property type="entry name" value="5-FTHF_cyc-lig"/>
    <property type="match status" value="1"/>
</dbReference>
<dbReference type="SUPFAM" id="SSF100950">
    <property type="entry name" value="NagB/RpiA/CoA transferase-like"/>
    <property type="match status" value="1"/>
</dbReference>
<feature type="coiled-coil region" evidence="6">
    <location>
        <begin position="9"/>
        <end position="36"/>
    </location>
</feature>
<evidence type="ECO:0000256" key="4">
    <source>
        <dbReference type="PIRSR" id="PIRSR006806-1"/>
    </source>
</evidence>
<keyword evidence="3 4" id="KW-0067">ATP-binding</keyword>
<dbReference type="InterPro" id="IPR024185">
    <property type="entry name" value="FTHF_cligase-like_sf"/>
</dbReference>
<comment type="catalytic activity">
    <reaction evidence="5">
        <text>(6S)-5-formyl-5,6,7,8-tetrahydrofolate + ATP = (6R)-5,10-methenyltetrahydrofolate + ADP + phosphate</text>
        <dbReference type="Rhea" id="RHEA:10488"/>
        <dbReference type="ChEBI" id="CHEBI:30616"/>
        <dbReference type="ChEBI" id="CHEBI:43474"/>
        <dbReference type="ChEBI" id="CHEBI:57455"/>
        <dbReference type="ChEBI" id="CHEBI:57457"/>
        <dbReference type="ChEBI" id="CHEBI:456216"/>
        <dbReference type="EC" id="6.3.3.2"/>
    </reaction>
</comment>
<dbReference type="GO" id="GO:0046872">
    <property type="term" value="F:metal ion binding"/>
    <property type="evidence" value="ECO:0007669"/>
    <property type="project" value="UniProtKB-KW"/>
</dbReference>
<feature type="binding site" evidence="4">
    <location>
        <begin position="148"/>
        <end position="156"/>
    </location>
    <ligand>
        <name>ATP</name>
        <dbReference type="ChEBI" id="CHEBI:30616"/>
    </ligand>
</feature>
<dbReference type="PIRSF" id="PIRSF006806">
    <property type="entry name" value="FTHF_cligase"/>
    <property type="match status" value="1"/>
</dbReference>
<feature type="binding site" evidence="4">
    <location>
        <position position="68"/>
    </location>
    <ligand>
        <name>substrate</name>
    </ligand>
</feature>
<dbReference type="PANTHER" id="PTHR23407">
    <property type="entry name" value="ATPASE INHIBITOR/5-FORMYLTETRAHYDROFOLATE CYCLO-LIGASE"/>
    <property type="match status" value="1"/>
</dbReference>
<dbReference type="EMBL" id="FONN01000010">
    <property type="protein sequence ID" value="SFE96968.1"/>
    <property type="molecule type" value="Genomic_DNA"/>
</dbReference>
<proteinExistence type="inferred from homology"/>
<dbReference type="RefSeq" id="WP_052736777.1">
    <property type="nucleotide sequence ID" value="NZ_FONN01000010.1"/>
</dbReference>
<keyword evidence="2 4" id="KW-0547">Nucleotide-binding</keyword>
<feature type="binding site" evidence="4">
    <location>
        <begin position="16"/>
        <end position="20"/>
    </location>
    <ligand>
        <name>ATP</name>
        <dbReference type="ChEBI" id="CHEBI:30616"/>
    </ligand>
</feature>
<dbReference type="GO" id="GO:0035999">
    <property type="term" value="P:tetrahydrofolate interconversion"/>
    <property type="evidence" value="ECO:0007669"/>
    <property type="project" value="TreeGrafter"/>
</dbReference>
<evidence type="ECO:0000256" key="1">
    <source>
        <dbReference type="ARBA" id="ARBA00010638"/>
    </source>
</evidence>
<dbReference type="Proteomes" id="UP000183410">
    <property type="component" value="Unassembled WGS sequence"/>
</dbReference>
<reference evidence="8" key="1">
    <citation type="submission" date="2016-10" db="EMBL/GenBank/DDBJ databases">
        <authorList>
            <person name="Varghese N."/>
            <person name="Submissions S."/>
        </authorList>
    </citation>
    <scope>NUCLEOTIDE SEQUENCE [LARGE SCALE GENOMIC DNA]</scope>
    <source>
        <strain evidence="8">CGMCC 1.10223</strain>
    </source>
</reference>
<keyword evidence="7" id="KW-0436">Ligase</keyword>
<evidence type="ECO:0000256" key="5">
    <source>
        <dbReference type="RuleBase" id="RU361279"/>
    </source>
</evidence>
<keyword evidence="6" id="KW-0175">Coiled coil</keyword>
<comment type="similarity">
    <text evidence="1 5">Belongs to the 5-formyltetrahydrofolate cyclo-ligase family.</text>
</comment>
<feature type="binding site" evidence="4">
    <location>
        <position position="63"/>
    </location>
    <ligand>
        <name>substrate</name>
    </ligand>
</feature>
<dbReference type="GO" id="GO:0030272">
    <property type="term" value="F:5-formyltetrahydrofolate cyclo-ligase activity"/>
    <property type="evidence" value="ECO:0007669"/>
    <property type="project" value="UniProtKB-EC"/>
</dbReference>
<evidence type="ECO:0000256" key="6">
    <source>
        <dbReference type="SAM" id="Coils"/>
    </source>
</evidence>
<comment type="cofactor">
    <cofactor evidence="5">
        <name>Mg(2+)</name>
        <dbReference type="ChEBI" id="CHEBI:18420"/>
    </cofactor>
</comment>
<dbReference type="OrthoDB" id="9801938at2"/>
<keyword evidence="5" id="KW-0460">Magnesium</keyword>
<keyword evidence="8" id="KW-1185">Reference proteome</keyword>
<dbReference type="GO" id="GO:0005524">
    <property type="term" value="F:ATP binding"/>
    <property type="evidence" value="ECO:0007669"/>
    <property type="project" value="UniProtKB-KW"/>
</dbReference>
<dbReference type="NCBIfam" id="TIGR02727">
    <property type="entry name" value="MTHFS_bact"/>
    <property type="match status" value="1"/>
</dbReference>
<dbReference type="GO" id="GO:0009396">
    <property type="term" value="P:folic acid-containing compound biosynthetic process"/>
    <property type="evidence" value="ECO:0007669"/>
    <property type="project" value="TreeGrafter"/>
</dbReference>
<gene>
    <name evidence="7" type="ORF">SAMN04487969_11084</name>
</gene>
<name>A0A1I2EWZ1_9BACL</name>